<dbReference type="Proteomes" id="UP001472677">
    <property type="component" value="Unassembled WGS sequence"/>
</dbReference>
<name>A0ABR2BTL9_9ROSI</name>
<dbReference type="EMBL" id="JBBPBM010000086">
    <property type="protein sequence ID" value="KAK8510342.1"/>
    <property type="molecule type" value="Genomic_DNA"/>
</dbReference>
<proteinExistence type="predicted"/>
<keyword evidence="2" id="KW-1185">Reference proteome</keyword>
<protein>
    <submittedName>
        <fullName evidence="1">Uncharacterized protein</fullName>
    </submittedName>
</protein>
<reference evidence="1 2" key="1">
    <citation type="journal article" date="2024" name="G3 (Bethesda)">
        <title>Genome assembly of Hibiscus sabdariffa L. provides insights into metabolisms of medicinal natural products.</title>
        <authorList>
            <person name="Kim T."/>
        </authorList>
    </citation>
    <scope>NUCLEOTIDE SEQUENCE [LARGE SCALE GENOMIC DNA]</scope>
    <source>
        <strain evidence="1">TK-2024</strain>
        <tissue evidence="1">Old leaves</tissue>
    </source>
</reference>
<sequence>MLAEPTRFNGHQLWWSALTSDDACWPHAALDGWQSLDKSRQRRETRKVNDTEAYQNRGMIETNWKPPKKKLHFFYRSSSGSEFSRADGGNTRQVKARTELTRRWCTQLQ</sequence>
<evidence type="ECO:0000313" key="2">
    <source>
        <dbReference type="Proteomes" id="UP001472677"/>
    </source>
</evidence>
<comment type="caution">
    <text evidence="1">The sequence shown here is derived from an EMBL/GenBank/DDBJ whole genome shotgun (WGS) entry which is preliminary data.</text>
</comment>
<evidence type="ECO:0000313" key="1">
    <source>
        <dbReference type="EMBL" id="KAK8510342.1"/>
    </source>
</evidence>
<gene>
    <name evidence="1" type="ORF">V6N12_011713</name>
</gene>
<accession>A0ABR2BTL9</accession>
<organism evidence="1 2">
    <name type="scientific">Hibiscus sabdariffa</name>
    <name type="common">roselle</name>
    <dbReference type="NCBI Taxonomy" id="183260"/>
    <lineage>
        <taxon>Eukaryota</taxon>
        <taxon>Viridiplantae</taxon>
        <taxon>Streptophyta</taxon>
        <taxon>Embryophyta</taxon>
        <taxon>Tracheophyta</taxon>
        <taxon>Spermatophyta</taxon>
        <taxon>Magnoliopsida</taxon>
        <taxon>eudicotyledons</taxon>
        <taxon>Gunneridae</taxon>
        <taxon>Pentapetalae</taxon>
        <taxon>rosids</taxon>
        <taxon>malvids</taxon>
        <taxon>Malvales</taxon>
        <taxon>Malvaceae</taxon>
        <taxon>Malvoideae</taxon>
        <taxon>Hibiscus</taxon>
    </lineage>
</organism>